<dbReference type="Gene3D" id="2.40.70.10">
    <property type="entry name" value="Acid Proteases"/>
    <property type="match status" value="2"/>
</dbReference>
<dbReference type="InterPro" id="IPR033121">
    <property type="entry name" value="PEPTIDASE_A1"/>
</dbReference>
<dbReference type="EMBL" id="CP086715">
    <property type="protein sequence ID" value="WOO79812.1"/>
    <property type="molecule type" value="Genomic_DNA"/>
</dbReference>
<evidence type="ECO:0000256" key="1">
    <source>
        <dbReference type="ARBA" id="ARBA00007447"/>
    </source>
</evidence>
<comment type="similarity">
    <text evidence="1">Belongs to the peptidase A1 family.</text>
</comment>
<gene>
    <name evidence="3" type="ORF">LOC62_02G003328</name>
</gene>
<dbReference type="Proteomes" id="UP000827549">
    <property type="component" value="Chromosome 2"/>
</dbReference>
<evidence type="ECO:0000259" key="2">
    <source>
        <dbReference type="PROSITE" id="PS51767"/>
    </source>
</evidence>
<dbReference type="PROSITE" id="PS51767">
    <property type="entry name" value="PEPTIDASE_A1"/>
    <property type="match status" value="1"/>
</dbReference>
<dbReference type="PROSITE" id="PS51257">
    <property type="entry name" value="PROKAR_LIPOPROTEIN"/>
    <property type="match status" value="1"/>
</dbReference>
<dbReference type="GeneID" id="87806572"/>
<sequence length="425" mass="44374">MAPLTPRTPPQAFNLVLDFATSSVVVFSTASCSNNNCNGLNVYDPSKSSTWRAGKDVIPFKSGSLSTGSDIVVVGGQGANFDFEQFPAINIAQGVIETSLNASGVVGLGAATAPPGNFSLPLLYYLSKGWTDKSFGLYMARTRKTVNDTLLSAAKGPGGSLTLGVIASKINYVPLLNLNSPAPVWAVPLDGLLVQGKALRSVEGEASPLAVPNAGSLFILAPPSWVDEFYSHIEHSFKISYPSGSYSWVFPALAINISNANAPANNPASTLFQLVLGGQSYPMADADFVYQTLSAWDLVNRFKAQRSQAAPSPLWVFGTLQPIPDNVQPAAGHTPAIYLGSSFLKNVYSSYRFTGPDGPAAVGFARLKPEAGAPVAPVTYSYTRPAGTGTSSAKPTASSTKGGDARANRVAARFVLCAAAVAALL</sequence>
<dbReference type="AlphaFoldDB" id="A0AAF1BH65"/>
<dbReference type="GO" id="GO:0006508">
    <property type="term" value="P:proteolysis"/>
    <property type="evidence" value="ECO:0007669"/>
    <property type="project" value="InterPro"/>
</dbReference>
<dbReference type="CDD" id="cd05471">
    <property type="entry name" value="pepsin_like"/>
    <property type="match status" value="1"/>
</dbReference>
<feature type="domain" description="Peptidase A1" evidence="2">
    <location>
        <begin position="1"/>
        <end position="365"/>
    </location>
</feature>
<evidence type="ECO:0000313" key="4">
    <source>
        <dbReference type="Proteomes" id="UP000827549"/>
    </source>
</evidence>
<dbReference type="InterPro" id="IPR034164">
    <property type="entry name" value="Pepsin-like_dom"/>
</dbReference>
<protein>
    <recommendedName>
        <fullName evidence="2">Peptidase A1 domain-containing protein</fullName>
    </recommendedName>
</protein>
<proteinExistence type="inferred from homology"/>
<dbReference type="InterPro" id="IPR001461">
    <property type="entry name" value="Aspartic_peptidase_A1"/>
</dbReference>
<dbReference type="InterPro" id="IPR021109">
    <property type="entry name" value="Peptidase_aspartic_dom_sf"/>
</dbReference>
<name>A0AAF1BH65_9TREE</name>
<dbReference type="PANTHER" id="PTHR47966:SF6">
    <property type="entry name" value="PEPTIDASE A1 DOMAIN-CONTAINING PROTEIN"/>
    <property type="match status" value="1"/>
</dbReference>
<dbReference type="GO" id="GO:0004190">
    <property type="term" value="F:aspartic-type endopeptidase activity"/>
    <property type="evidence" value="ECO:0007669"/>
    <property type="project" value="InterPro"/>
</dbReference>
<evidence type="ECO:0000313" key="3">
    <source>
        <dbReference type="EMBL" id="WOO79812.1"/>
    </source>
</evidence>
<accession>A0AAF1BH65</accession>
<dbReference type="SUPFAM" id="SSF50630">
    <property type="entry name" value="Acid proteases"/>
    <property type="match status" value="1"/>
</dbReference>
<dbReference type="RefSeq" id="XP_062625844.1">
    <property type="nucleotide sequence ID" value="XM_062769860.1"/>
</dbReference>
<dbReference type="PANTHER" id="PTHR47966">
    <property type="entry name" value="BETA-SITE APP-CLEAVING ENZYME, ISOFORM A-RELATED"/>
    <property type="match status" value="1"/>
</dbReference>
<reference evidence="3" key="1">
    <citation type="submission" date="2023-10" db="EMBL/GenBank/DDBJ databases">
        <authorList>
            <person name="Noh H."/>
        </authorList>
    </citation>
    <scope>NUCLEOTIDE SEQUENCE</scope>
    <source>
        <strain evidence="3">DUCC4014</strain>
    </source>
</reference>
<keyword evidence="4" id="KW-1185">Reference proteome</keyword>
<organism evidence="3 4">
    <name type="scientific">Vanrija pseudolonga</name>
    <dbReference type="NCBI Taxonomy" id="143232"/>
    <lineage>
        <taxon>Eukaryota</taxon>
        <taxon>Fungi</taxon>
        <taxon>Dikarya</taxon>
        <taxon>Basidiomycota</taxon>
        <taxon>Agaricomycotina</taxon>
        <taxon>Tremellomycetes</taxon>
        <taxon>Trichosporonales</taxon>
        <taxon>Trichosporonaceae</taxon>
        <taxon>Vanrija</taxon>
    </lineage>
</organism>
<dbReference type="Pfam" id="PF00026">
    <property type="entry name" value="Asp"/>
    <property type="match status" value="1"/>
</dbReference>